<dbReference type="GO" id="GO:0008198">
    <property type="term" value="F:ferrous iron binding"/>
    <property type="evidence" value="ECO:0007669"/>
    <property type="project" value="InterPro"/>
</dbReference>
<reference evidence="17 18" key="1">
    <citation type="submission" date="2017-12" db="EMBL/GenBank/DDBJ databases">
        <authorList>
            <person name="Hurst M.R.H."/>
        </authorList>
    </citation>
    <scope>NUCLEOTIDE SEQUENCE [LARGE SCALE GENOMIC DNA]</scope>
    <source>
        <strain evidence="17 18">SY-3-19</strain>
    </source>
</reference>
<dbReference type="EMBL" id="PJCH01000015">
    <property type="protein sequence ID" value="PQA86299.1"/>
    <property type="molecule type" value="Genomic_DNA"/>
</dbReference>
<name>A0A2S7K1D1_9PROT</name>
<evidence type="ECO:0000259" key="16">
    <source>
        <dbReference type="PROSITE" id="PS51819"/>
    </source>
</evidence>
<dbReference type="NCBIfam" id="TIGR03211">
    <property type="entry name" value="catechol_2_3"/>
    <property type="match status" value="1"/>
</dbReference>
<feature type="domain" description="VOC" evidence="16">
    <location>
        <begin position="148"/>
        <end position="267"/>
    </location>
</feature>
<comment type="subunit">
    <text evidence="4">Homotetramer.</text>
</comment>
<dbReference type="Pfam" id="PF22247">
    <property type="entry name" value="Diox-like_N"/>
    <property type="match status" value="1"/>
</dbReference>
<dbReference type="InterPro" id="IPR054560">
    <property type="entry name" value="XylE-like_N"/>
</dbReference>
<gene>
    <name evidence="17" type="ORF">CW354_18315</name>
</gene>
<comment type="cofactor">
    <cofactor evidence="2 15">
        <name>Fe(2+)</name>
        <dbReference type="ChEBI" id="CHEBI:29033"/>
    </cofactor>
</comment>
<evidence type="ECO:0000256" key="5">
    <source>
        <dbReference type="ARBA" id="ARBA00013117"/>
    </source>
</evidence>
<dbReference type="InterPro" id="IPR029068">
    <property type="entry name" value="Glyas_Bleomycin-R_OHBP_Dase"/>
</dbReference>
<evidence type="ECO:0000256" key="12">
    <source>
        <dbReference type="ARBA" id="ARBA00023004"/>
    </source>
</evidence>
<evidence type="ECO:0000256" key="10">
    <source>
        <dbReference type="ARBA" id="ARBA00022964"/>
    </source>
</evidence>
<evidence type="ECO:0000256" key="9">
    <source>
        <dbReference type="ARBA" id="ARBA00022797"/>
    </source>
</evidence>
<evidence type="ECO:0000256" key="7">
    <source>
        <dbReference type="ARBA" id="ARBA00022723"/>
    </source>
</evidence>
<evidence type="ECO:0000256" key="1">
    <source>
        <dbReference type="ARBA" id="ARBA00000163"/>
    </source>
</evidence>
<evidence type="ECO:0000256" key="14">
    <source>
        <dbReference type="ARBA" id="ARBA00031146"/>
    </source>
</evidence>
<dbReference type="PROSITE" id="PS00082">
    <property type="entry name" value="EXTRADIOL_DIOXYGENAS"/>
    <property type="match status" value="1"/>
</dbReference>
<keyword evidence="7" id="KW-0479">Metal-binding</keyword>
<keyword evidence="10 15" id="KW-0223">Dioxygenase</keyword>
<evidence type="ECO:0000256" key="2">
    <source>
        <dbReference type="ARBA" id="ARBA00001954"/>
    </source>
</evidence>
<dbReference type="InterPro" id="IPR000486">
    <property type="entry name" value="Xdiol_ring_cleave_dOase_1/2"/>
</dbReference>
<dbReference type="InterPro" id="IPR017624">
    <property type="entry name" value="Catechol_2-3_dOase"/>
</dbReference>
<feature type="domain" description="VOC" evidence="16">
    <location>
        <begin position="7"/>
        <end position="121"/>
    </location>
</feature>
<keyword evidence="12 15" id="KW-0408">Iron</keyword>
<keyword evidence="18" id="KW-1185">Reference proteome</keyword>
<dbReference type="SUPFAM" id="SSF54593">
    <property type="entry name" value="Glyoxalase/Bleomycin resistance protein/Dihydroxybiphenyl dioxygenase"/>
    <property type="match status" value="1"/>
</dbReference>
<keyword evidence="9 15" id="KW-0058">Aromatic hydrocarbons catabolism</keyword>
<evidence type="ECO:0000256" key="13">
    <source>
        <dbReference type="ARBA" id="ARBA00030369"/>
    </source>
</evidence>
<evidence type="ECO:0000256" key="6">
    <source>
        <dbReference type="ARBA" id="ARBA00022190"/>
    </source>
</evidence>
<dbReference type="PROSITE" id="PS51819">
    <property type="entry name" value="VOC"/>
    <property type="match status" value="2"/>
</dbReference>
<evidence type="ECO:0000256" key="4">
    <source>
        <dbReference type="ARBA" id="ARBA00011881"/>
    </source>
</evidence>
<protein>
    <recommendedName>
        <fullName evidence="6">Metapyrocatechase</fullName>
        <ecNumber evidence="5">1.13.11.2</ecNumber>
    </recommendedName>
    <alternativeName>
        <fullName evidence="14">CatO2ase</fullName>
    </alternativeName>
    <alternativeName>
        <fullName evidence="13">Catechol 2,3-dioxygenase</fullName>
    </alternativeName>
</protein>
<evidence type="ECO:0000313" key="17">
    <source>
        <dbReference type="EMBL" id="PQA86299.1"/>
    </source>
</evidence>
<evidence type="ECO:0000313" key="18">
    <source>
        <dbReference type="Proteomes" id="UP000239504"/>
    </source>
</evidence>
<evidence type="ECO:0000256" key="8">
    <source>
        <dbReference type="ARBA" id="ARBA00022737"/>
    </source>
</evidence>
<sequence length="305" mass="34570">MLSPVLRPGFIQLRVLDIDEAIVHYRDHMGLDFVSRDDGRVYFKAYDEFDRHSVVLREADNVGVDVMGFKMASQEAVEELRRNLDERGVAHETVEPEEQPGVGERLRVHMPTGHLFDFYATMALSDNGPMTDNPELWRDEPKGMRIIRFDHCALLGDEIEAAAEILIECLGFSVTERVVDPAGENIAIFLSCSNKAHDVAFLKAPVKGKLHHASFLLESWADIGHAADLMARRNIKIDIGPTRHGITRGQTIYFFDPSGNRNETFSGGYHFYPDNPTRVWTTDKFGKGLFYYEQEVVESFVGVYT</sequence>
<dbReference type="Pfam" id="PF00903">
    <property type="entry name" value="Glyoxalase"/>
    <property type="match status" value="1"/>
</dbReference>
<evidence type="ECO:0000256" key="11">
    <source>
        <dbReference type="ARBA" id="ARBA00023002"/>
    </source>
</evidence>
<dbReference type="OrthoDB" id="9803142at2"/>
<dbReference type="InterPro" id="IPR004360">
    <property type="entry name" value="Glyas_Fos-R_dOase_dom"/>
</dbReference>
<keyword evidence="8" id="KW-0677">Repeat</keyword>
<evidence type="ECO:0000256" key="3">
    <source>
        <dbReference type="ARBA" id="ARBA00008784"/>
    </source>
</evidence>
<dbReference type="Gene3D" id="3.10.180.10">
    <property type="entry name" value="2,3-Dihydroxybiphenyl 1,2-Dioxygenase, domain 1"/>
    <property type="match status" value="2"/>
</dbReference>
<comment type="catalytic activity">
    <reaction evidence="1">
        <text>catechol + O2 = (2Z,4E)-2-hydroxy-6-oxohexa-2,4-dienoate + H(+)</text>
        <dbReference type="Rhea" id="RHEA:17337"/>
        <dbReference type="ChEBI" id="CHEBI:15378"/>
        <dbReference type="ChEBI" id="CHEBI:15379"/>
        <dbReference type="ChEBI" id="CHEBI:18135"/>
        <dbReference type="ChEBI" id="CHEBI:71198"/>
        <dbReference type="EC" id="1.13.11.2"/>
    </reaction>
</comment>
<evidence type="ECO:0000256" key="15">
    <source>
        <dbReference type="RuleBase" id="RU000683"/>
    </source>
</evidence>
<dbReference type="InterPro" id="IPR037523">
    <property type="entry name" value="VOC_core"/>
</dbReference>
<accession>A0A2S7K1D1</accession>
<proteinExistence type="inferred from homology"/>
<dbReference type="EC" id="1.13.11.2" evidence="5"/>
<dbReference type="Proteomes" id="UP000239504">
    <property type="component" value="Unassembled WGS sequence"/>
</dbReference>
<dbReference type="GO" id="GO:0018577">
    <property type="term" value="F:catechol 2,3-dioxygenase activity"/>
    <property type="evidence" value="ECO:0007669"/>
    <property type="project" value="UniProtKB-EC"/>
</dbReference>
<keyword evidence="11 15" id="KW-0560">Oxidoreductase</keyword>
<comment type="caution">
    <text evidence="17">The sequence shown here is derived from an EMBL/GenBank/DDBJ whole genome shotgun (WGS) entry which is preliminary data.</text>
</comment>
<comment type="similarity">
    <text evidence="3 15">Belongs to the extradiol ring-cleavage dioxygenase family.</text>
</comment>
<dbReference type="AlphaFoldDB" id="A0A2S7K1D1"/>
<organism evidence="17 18">
    <name type="scientific">Hyphococcus luteus</name>
    <dbReference type="NCBI Taxonomy" id="2058213"/>
    <lineage>
        <taxon>Bacteria</taxon>
        <taxon>Pseudomonadati</taxon>
        <taxon>Pseudomonadota</taxon>
        <taxon>Alphaproteobacteria</taxon>
        <taxon>Parvularculales</taxon>
        <taxon>Parvularculaceae</taxon>
        <taxon>Hyphococcus</taxon>
    </lineage>
</organism>
<dbReference type="RefSeq" id="WP_104831511.1">
    <property type="nucleotide sequence ID" value="NZ_PJCH01000015.1"/>
</dbReference>